<proteinExistence type="predicted"/>
<keyword evidence="1" id="KW-0472">Membrane</keyword>
<dbReference type="EMBL" id="JMIR01000003">
    <property type="protein sequence ID" value="KEO84731.1"/>
    <property type="molecule type" value="Genomic_DNA"/>
</dbReference>
<sequence>MKRGMIIWGVLTLIVWIVAIVGGIANDAFNLRFLAYTLPMAAVLTVFVAILIELVLVLLGNRKRPASR</sequence>
<name>A0A074LRH3_9BACL</name>
<evidence type="ECO:0000313" key="3">
    <source>
        <dbReference type="Proteomes" id="UP000027931"/>
    </source>
</evidence>
<dbReference type="RefSeq" id="WP_038084705.1">
    <property type="nucleotide sequence ID" value="NZ_JMIR01000003.1"/>
</dbReference>
<reference evidence="2 3" key="1">
    <citation type="journal article" date="2013" name="Int. J. Syst. Evol. Microbiol.">
        <title>Tumebacillus flagellatus sp. nov., an alpha-amylase/pullulanase-producing bacterium isolated from cassava wastewater.</title>
        <authorList>
            <person name="Wang Q."/>
            <person name="Xie N."/>
            <person name="Qin Y."/>
            <person name="Shen N."/>
            <person name="Zhu J."/>
            <person name="Mi H."/>
            <person name="Huang R."/>
        </authorList>
    </citation>
    <scope>NUCLEOTIDE SEQUENCE [LARGE SCALE GENOMIC DNA]</scope>
    <source>
        <strain evidence="2 3">GST4</strain>
    </source>
</reference>
<feature type="transmembrane region" description="Helical" evidence="1">
    <location>
        <begin position="7"/>
        <end position="25"/>
    </location>
</feature>
<keyword evidence="3" id="KW-1185">Reference proteome</keyword>
<feature type="transmembrane region" description="Helical" evidence="1">
    <location>
        <begin position="37"/>
        <end position="59"/>
    </location>
</feature>
<evidence type="ECO:0000256" key="1">
    <source>
        <dbReference type="SAM" id="Phobius"/>
    </source>
</evidence>
<protein>
    <submittedName>
        <fullName evidence="2">Uncharacterized protein</fullName>
    </submittedName>
</protein>
<dbReference type="Proteomes" id="UP000027931">
    <property type="component" value="Unassembled WGS sequence"/>
</dbReference>
<dbReference type="AlphaFoldDB" id="A0A074LRH3"/>
<dbReference type="STRING" id="1157490.EL26_04230"/>
<organism evidence="2 3">
    <name type="scientific">Tumebacillus flagellatus</name>
    <dbReference type="NCBI Taxonomy" id="1157490"/>
    <lineage>
        <taxon>Bacteria</taxon>
        <taxon>Bacillati</taxon>
        <taxon>Bacillota</taxon>
        <taxon>Bacilli</taxon>
        <taxon>Bacillales</taxon>
        <taxon>Alicyclobacillaceae</taxon>
        <taxon>Tumebacillus</taxon>
    </lineage>
</organism>
<gene>
    <name evidence="2" type="ORF">EL26_04230</name>
</gene>
<comment type="caution">
    <text evidence="2">The sequence shown here is derived from an EMBL/GenBank/DDBJ whole genome shotgun (WGS) entry which is preliminary data.</text>
</comment>
<evidence type="ECO:0000313" key="2">
    <source>
        <dbReference type="EMBL" id="KEO84731.1"/>
    </source>
</evidence>
<accession>A0A074LRH3</accession>
<keyword evidence="1" id="KW-0812">Transmembrane</keyword>
<keyword evidence="1" id="KW-1133">Transmembrane helix</keyword>